<dbReference type="InterPro" id="IPR008969">
    <property type="entry name" value="CarboxyPept-like_regulatory"/>
</dbReference>
<keyword evidence="3 8" id="KW-1134">Transmembrane beta strand</keyword>
<dbReference type="SUPFAM" id="SSF49464">
    <property type="entry name" value="Carboxypeptidase regulatory domain-like"/>
    <property type="match status" value="1"/>
</dbReference>
<proteinExistence type="inferred from homology"/>
<name>A0A840CE33_9BACT</name>
<feature type="chain" id="PRO_5032698332" evidence="10">
    <location>
        <begin position="26"/>
        <end position="1066"/>
    </location>
</feature>
<dbReference type="InterPro" id="IPR023996">
    <property type="entry name" value="TonB-dep_OMP_SusC/RagA"/>
</dbReference>
<dbReference type="InterPro" id="IPR012910">
    <property type="entry name" value="Plug_dom"/>
</dbReference>
<keyword evidence="7 8" id="KW-0998">Cell outer membrane</keyword>
<dbReference type="InterPro" id="IPR036942">
    <property type="entry name" value="Beta-barrel_TonB_sf"/>
</dbReference>
<dbReference type="InterPro" id="IPR000531">
    <property type="entry name" value="Beta-barrel_TonB"/>
</dbReference>
<keyword evidence="6 8" id="KW-0472">Membrane</keyword>
<dbReference type="InterPro" id="IPR023997">
    <property type="entry name" value="TonB-dep_OMP_SusC/RagA_CS"/>
</dbReference>
<dbReference type="FunFam" id="2.170.130.10:FF:000008">
    <property type="entry name" value="SusC/RagA family TonB-linked outer membrane protein"/>
    <property type="match status" value="1"/>
</dbReference>
<dbReference type="Pfam" id="PF07715">
    <property type="entry name" value="Plug"/>
    <property type="match status" value="1"/>
</dbReference>
<dbReference type="Pfam" id="PF13715">
    <property type="entry name" value="CarbopepD_reg_2"/>
    <property type="match status" value="1"/>
</dbReference>
<dbReference type="Proteomes" id="UP000555103">
    <property type="component" value="Unassembled WGS sequence"/>
</dbReference>
<feature type="domain" description="TonB-dependent receptor plug" evidence="12">
    <location>
        <begin position="119"/>
        <end position="228"/>
    </location>
</feature>
<evidence type="ECO:0000256" key="6">
    <source>
        <dbReference type="ARBA" id="ARBA00023136"/>
    </source>
</evidence>
<feature type="signal peptide" evidence="10">
    <location>
        <begin position="1"/>
        <end position="25"/>
    </location>
</feature>
<dbReference type="AlphaFoldDB" id="A0A840CE33"/>
<accession>A0A840CE33</accession>
<feature type="domain" description="TonB-dependent receptor-like beta-barrel" evidence="11">
    <location>
        <begin position="402"/>
        <end position="883"/>
    </location>
</feature>
<dbReference type="InterPro" id="IPR039426">
    <property type="entry name" value="TonB-dep_rcpt-like"/>
</dbReference>
<dbReference type="RefSeq" id="WP_183305157.1">
    <property type="nucleotide sequence ID" value="NZ_JACIEP010000001.1"/>
</dbReference>
<dbReference type="Gene3D" id="2.40.170.20">
    <property type="entry name" value="TonB-dependent receptor, beta-barrel domain"/>
    <property type="match status" value="1"/>
</dbReference>
<evidence type="ECO:0000313" key="14">
    <source>
        <dbReference type="Proteomes" id="UP000555103"/>
    </source>
</evidence>
<dbReference type="Gene3D" id="2.170.130.10">
    <property type="entry name" value="TonB-dependent receptor, plug domain"/>
    <property type="match status" value="1"/>
</dbReference>
<keyword evidence="5 9" id="KW-0798">TonB box</keyword>
<dbReference type="Gene3D" id="2.60.40.1120">
    <property type="entry name" value="Carboxypeptidase-like, regulatory domain"/>
    <property type="match status" value="1"/>
</dbReference>
<evidence type="ECO:0000259" key="11">
    <source>
        <dbReference type="Pfam" id="PF00593"/>
    </source>
</evidence>
<dbReference type="FunFam" id="2.60.40.1120:FF:000003">
    <property type="entry name" value="Outer membrane protein Omp121"/>
    <property type="match status" value="1"/>
</dbReference>
<evidence type="ECO:0000256" key="10">
    <source>
        <dbReference type="SAM" id="SignalP"/>
    </source>
</evidence>
<evidence type="ECO:0000256" key="3">
    <source>
        <dbReference type="ARBA" id="ARBA00022452"/>
    </source>
</evidence>
<evidence type="ECO:0000259" key="12">
    <source>
        <dbReference type="Pfam" id="PF07715"/>
    </source>
</evidence>
<dbReference type="EMBL" id="JACIEP010000001">
    <property type="protein sequence ID" value="MBB4034190.1"/>
    <property type="molecule type" value="Genomic_DNA"/>
</dbReference>
<comment type="similarity">
    <text evidence="8 9">Belongs to the TonB-dependent receptor family.</text>
</comment>
<reference evidence="13 14" key="1">
    <citation type="submission" date="2020-08" db="EMBL/GenBank/DDBJ databases">
        <title>Genomic Encyclopedia of Type Strains, Phase IV (KMG-IV): sequencing the most valuable type-strain genomes for metagenomic binning, comparative biology and taxonomic classification.</title>
        <authorList>
            <person name="Goeker M."/>
        </authorList>
    </citation>
    <scope>NUCLEOTIDE SEQUENCE [LARGE SCALE GENOMIC DNA]</scope>
    <source>
        <strain evidence="13 14">DSM 104969</strain>
    </source>
</reference>
<gene>
    <name evidence="13" type="ORF">GGR21_000075</name>
</gene>
<organism evidence="13 14">
    <name type="scientific">Dysgonomonas hofstadii</name>
    <dbReference type="NCBI Taxonomy" id="637886"/>
    <lineage>
        <taxon>Bacteria</taxon>
        <taxon>Pseudomonadati</taxon>
        <taxon>Bacteroidota</taxon>
        <taxon>Bacteroidia</taxon>
        <taxon>Bacteroidales</taxon>
        <taxon>Dysgonomonadaceae</taxon>
        <taxon>Dysgonomonas</taxon>
    </lineage>
</organism>
<evidence type="ECO:0000256" key="8">
    <source>
        <dbReference type="PROSITE-ProRule" id="PRU01360"/>
    </source>
</evidence>
<dbReference type="InterPro" id="IPR037066">
    <property type="entry name" value="Plug_dom_sf"/>
</dbReference>
<dbReference type="SUPFAM" id="SSF56935">
    <property type="entry name" value="Porins"/>
    <property type="match status" value="1"/>
</dbReference>
<evidence type="ECO:0000256" key="2">
    <source>
        <dbReference type="ARBA" id="ARBA00022448"/>
    </source>
</evidence>
<protein>
    <submittedName>
        <fullName evidence="13">TonB-linked SusC/RagA family outer membrane protein</fullName>
    </submittedName>
</protein>
<keyword evidence="14" id="KW-1185">Reference proteome</keyword>
<evidence type="ECO:0000256" key="5">
    <source>
        <dbReference type="ARBA" id="ARBA00023077"/>
    </source>
</evidence>
<keyword evidence="2 8" id="KW-0813">Transport</keyword>
<dbReference type="GO" id="GO:0009279">
    <property type="term" value="C:cell outer membrane"/>
    <property type="evidence" value="ECO:0007669"/>
    <property type="project" value="UniProtKB-SubCell"/>
</dbReference>
<dbReference type="NCBIfam" id="TIGR04057">
    <property type="entry name" value="SusC_RagA_signa"/>
    <property type="match status" value="1"/>
</dbReference>
<dbReference type="PROSITE" id="PS52016">
    <property type="entry name" value="TONB_DEPENDENT_REC_3"/>
    <property type="match status" value="1"/>
</dbReference>
<dbReference type="Pfam" id="PF00593">
    <property type="entry name" value="TonB_dep_Rec_b-barrel"/>
    <property type="match status" value="1"/>
</dbReference>
<comment type="caution">
    <text evidence="13">The sequence shown here is derived from an EMBL/GenBank/DDBJ whole genome shotgun (WGS) entry which is preliminary data.</text>
</comment>
<evidence type="ECO:0000256" key="1">
    <source>
        <dbReference type="ARBA" id="ARBA00004571"/>
    </source>
</evidence>
<keyword evidence="10" id="KW-0732">Signal</keyword>
<evidence type="ECO:0000256" key="4">
    <source>
        <dbReference type="ARBA" id="ARBA00022692"/>
    </source>
</evidence>
<dbReference type="NCBIfam" id="TIGR04056">
    <property type="entry name" value="OMP_RagA_SusC"/>
    <property type="match status" value="1"/>
</dbReference>
<evidence type="ECO:0000256" key="9">
    <source>
        <dbReference type="RuleBase" id="RU003357"/>
    </source>
</evidence>
<evidence type="ECO:0000313" key="13">
    <source>
        <dbReference type="EMBL" id="MBB4034190.1"/>
    </source>
</evidence>
<sequence length="1066" mass="118970">MKKKHDLFKLFLYAFFIVLPSIASAQILVKGTVVDEKNEALIGVAIRLKSDTQKGTVTDVDGKFSISVPNRSETLIFSYVGYTTQEAKADPDRPMNILLEEDSKFLDEIVVIGYQDVRRRDLTGSVGKANLEDMLKAPVPNFDQALAGRLAGVQVSSNEGMPGGAMNIVIRGANSVTQENSPLYVVDGFPVEDPAIAASINPNDIESLDVLKDASATAIYGARGANGVIMITTKKGKVGSMQISYDFNGGVQWISNKIKMMDAYEFVKLQAEMYPDEMTGLTLGYFENYNGKDYTLEDYRNIDQYDWQDMIFRDAWQQSHNLSLTGGTTEARYNASLSYYDQDGIVLRSNYNKIQGRMGLNLRKGKLSSNLSVNYNRAIQTGASPSQTSYSGMNNLFYSVWGYRPVTQPSVALSSLMDNIQDPSIETLNDYRFNPIMDLQNSYRKNYITNIQFNGFAEYEIIKGLRFKVSGTYATDNRRYETFNNSKTRYGYPGSTSGMNASLVTIEKNTWLNENTLSYNKIFNKNHNLKLVGGISLQESAQKYNSTSNTQLLFESLGMAGIKDGQGVPTITSSSDEESMMSYFGRVDYNFASKYYLTATMRADGSSKFDKDNRWGYFPSGSTAWTFSEESFFEPVKPVISNGKLRVGWGATGNNRIGAYDRFTLLERLVGTSGSYTTPAGIAHGVYPVGSNENSIGVVPVNLGNKDLKWETTTQTNIGLDLSFFNERISLTTDWYNKITSDLLIAVQLPLSSGYGTAMRNIGKVRNRGIEFTLNTENIKTKDFQWSSNFNIAFNRNKVISLAEGYDSYTSIATFDQNFNSQSSYIAKVGYPIGMMYGYLYDGVYGVEDFDQTGSTYVLKSTVPNFSGENNTQPGYAKYRDLNGDGVINGDDRTIIGKGDPKHIGGFTNNFTYKNFDLSIFLQWSYGNDIMNANKLMFENAFNKKKNLNQFASYADRWTFENQSSNIPVASSSPSNMVFSSRIIEDGSYLRLKTLSLGYTIPSKILKKAHISRMRVYVSAQNLYTWTSYSGYDPEVSIKNTALNPGLDFSAYPRAASFTFGVNLNF</sequence>
<comment type="subcellular location">
    <subcellularLocation>
        <location evidence="1 8">Cell outer membrane</location>
        <topology evidence="1 8">Multi-pass membrane protein</topology>
    </subcellularLocation>
</comment>
<evidence type="ECO:0000256" key="7">
    <source>
        <dbReference type="ARBA" id="ARBA00023237"/>
    </source>
</evidence>
<keyword evidence="4 8" id="KW-0812">Transmembrane</keyword>